<keyword evidence="2" id="KW-1185">Reference proteome</keyword>
<organism evidence="1 2">
    <name type="scientific">Acrocarpospora macrocephala</name>
    <dbReference type="NCBI Taxonomy" id="150177"/>
    <lineage>
        <taxon>Bacteria</taxon>
        <taxon>Bacillati</taxon>
        <taxon>Actinomycetota</taxon>
        <taxon>Actinomycetes</taxon>
        <taxon>Streptosporangiales</taxon>
        <taxon>Streptosporangiaceae</taxon>
        <taxon>Acrocarpospora</taxon>
    </lineage>
</organism>
<reference evidence="1 2" key="1">
    <citation type="submission" date="2019-10" db="EMBL/GenBank/DDBJ databases">
        <title>Whole genome shotgun sequence of Acrocarpospora macrocephala NBRC 16266.</title>
        <authorList>
            <person name="Ichikawa N."/>
            <person name="Kimura A."/>
            <person name="Kitahashi Y."/>
            <person name="Komaki H."/>
            <person name="Oguchi A."/>
        </authorList>
    </citation>
    <scope>NUCLEOTIDE SEQUENCE [LARGE SCALE GENOMIC DNA]</scope>
    <source>
        <strain evidence="1 2">NBRC 16266</strain>
    </source>
</reference>
<dbReference type="AlphaFoldDB" id="A0A5M3WS02"/>
<gene>
    <name evidence="1" type="ORF">Amac_048730</name>
</gene>
<dbReference type="Proteomes" id="UP000331127">
    <property type="component" value="Unassembled WGS sequence"/>
</dbReference>
<protein>
    <submittedName>
        <fullName evidence="1">Uncharacterized protein</fullName>
    </submittedName>
</protein>
<name>A0A5M3WS02_9ACTN</name>
<evidence type="ECO:0000313" key="1">
    <source>
        <dbReference type="EMBL" id="GES11276.1"/>
    </source>
</evidence>
<evidence type="ECO:0000313" key="2">
    <source>
        <dbReference type="Proteomes" id="UP000331127"/>
    </source>
</evidence>
<comment type="caution">
    <text evidence="1">The sequence shown here is derived from an EMBL/GenBank/DDBJ whole genome shotgun (WGS) entry which is preliminary data.</text>
</comment>
<accession>A0A5M3WS02</accession>
<dbReference type="EMBL" id="BLAE01000028">
    <property type="protein sequence ID" value="GES11276.1"/>
    <property type="molecule type" value="Genomic_DNA"/>
</dbReference>
<sequence>MGRSFTSHSPFLAAQVEHEMFELLSKLAEIFSSYGQQYFTGRRGAKDAKVAQCLLDVILTLQELVARGERILLLAEEPDEEFADQLQRQIDGLEALRTKLEGTRALLTTIDVEFYLDLVVFIDVKSGLLKRWVQQARRSAYSTTTLFFLPPEDLDAALESGRSHANAQGMELDRSDYLLVLAERLAQVRATEIRDIRRVSGTELGPEIGAARTRLDGARKLCRALLESMEQTLGAEALARLRRDLAH</sequence>
<proteinExistence type="predicted"/>